<dbReference type="GO" id="GO:0005886">
    <property type="term" value="C:plasma membrane"/>
    <property type="evidence" value="ECO:0007669"/>
    <property type="project" value="TreeGrafter"/>
</dbReference>
<keyword evidence="2" id="KW-0067">ATP-binding</keyword>
<name>A0AAN8V245_9MAGN</name>
<dbReference type="GO" id="GO:0005524">
    <property type="term" value="F:ATP binding"/>
    <property type="evidence" value="ECO:0007669"/>
    <property type="project" value="UniProtKB-KW"/>
</dbReference>
<comment type="caution">
    <text evidence="4">The sequence shown here is derived from an EMBL/GenBank/DDBJ whole genome shotgun (WGS) entry which is preliminary data.</text>
</comment>
<keyword evidence="4" id="KW-0418">Kinase</keyword>
<sequence>MARNPIKFTEEELQELTDNFSSKIFIGGQSDRIYRGFIDDVEVHVKLYKHALDDDLINEVLFKVEKQRLTEMQYPGIIKIIGYGKTDEDGMIVYQKTNRCLNFMLDELDWKSSLKIMKQVATALNDIHSHTYPPFVFADLCLEDVLIDEDYNIKLTDLGEVLPEGYNDRRVFVTLCAPELVTKGERTVKSDTYCFGLLMLQLLTLDMEMENGYPYGIPITEMARNMVKSRSHVVNETLLRKGCSWIKAVAITKLAMQCLENNPIVRPSMIQIIDKLHLIEMPGTATDLLTMDVLWCVLKSTSSKVIAWCTTTLCNGFMSIRTLCSLQLY</sequence>
<keyword evidence="4" id="KW-0808">Transferase</keyword>
<dbReference type="Gene3D" id="3.30.200.20">
    <property type="entry name" value="Phosphorylase Kinase, domain 1"/>
    <property type="match status" value="1"/>
</dbReference>
<dbReference type="Pfam" id="PF07714">
    <property type="entry name" value="PK_Tyr_Ser-Thr"/>
    <property type="match status" value="1"/>
</dbReference>
<keyword evidence="1" id="KW-0547">Nucleotide-binding</keyword>
<accession>A0AAN8V245</accession>
<reference evidence="4 5" key="1">
    <citation type="submission" date="2023-12" db="EMBL/GenBank/DDBJ databases">
        <title>A high-quality genome assembly for Dillenia turbinata (Dilleniales).</title>
        <authorList>
            <person name="Chanderbali A."/>
        </authorList>
    </citation>
    <scope>NUCLEOTIDE SEQUENCE [LARGE SCALE GENOMIC DNA]</scope>
    <source>
        <strain evidence="4">LSX21</strain>
        <tissue evidence="4">Leaf</tissue>
    </source>
</reference>
<dbReference type="GO" id="GO:0004672">
    <property type="term" value="F:protein kinase activity"/>
    <property type="evidence" value="ECO:0007669"/>
    <property type="project" value="InterPro"/>
</dbReference>
<evidence type="ECO:0000259" key="3">
    <source>
        <dbReference type="PROSITE" id="PS50011"/>
    </source>
</evidence>
<dbReference type="AlphaFoldDB" id="A0AAN8V245"/>
<dbReference type="SUPFAM" id="SSF56112">
    <property type="entry name" value="Protein kinase-like (PK-like)"/>
    <property type="match status" value="1"/>
</dbReference>
<dbReference type="EMBL" id="JBAMMX010000021">
    <property type="protein sequence ID" value="KAK6919587.1"/>
    <property type="molecule type" value="Genomic_DNA"/>
</dbReference>
<dbReference type="InterPro" id="IPR011009">
    <property type="entry name" value="Kinase-like_dom_sf"/>
</dbReference>
<evidence type="ECO:0000313" key="5">
    <source>
        <dbReference type="Proteomes" id="UP001370490"/>
    </source>
</evidence>
<feature type="domain" description="Protein kinase" evidence="3">
    <location>
        <begin position="10"/>
        <end position="280"/>
    </location>
</feature>
<gene>
    <name evidence="4" type="ORF">RJ641_015491</name>
</gene>
<evidence type="ECO:0000256" key="2">
    <source>
        <dbReference type="ARBA" id="ARBA00022840"/>
    </source>
</evidence>
<evidence type="ECO:0000313" key="4">
    <source>
        <dbReference type="EMBL" id="KAK6919587.1"/>
    </source>
</evidence>
<dbReference type="Proteomes" id="UP001370490">
    <property type="component" value="Unassembled WGS sequence"/>
</dbReference>
<dbReference type="InterPro" id="IPR000719">
    <property type="entry name" value="Prot_kinase_dom"/>
</dbReference>
<dbReference type="PANTHER" id="PTHR27001">
    <property type="entry name" value="OS01G0253100 PROTEIN"/>
    <property type="match status" value="1"/>
</dbReference>
<organism evidence="4 5">
    <name type="scientific">Dillenia turbinata</name>
    <dbReference type="NCBI Taxonomy" id="194707"/>
    <lineage>
        <taxon>Eukaryota</taxon>
        <taxon>Viridiplantae</taxon>
        <taxon>Streptophyta</taxon>
        <taxon>Embryophyta</taxon>
        <taxon>Tracheophyta</taxon>
        <taxon>Spermatophyta</taxon>
        <taxon>Magnoliopsida</taxon>
        <taxon>eudicotyledons</taxon>
        <taxon>Gunneridae</taxon>
        <taxon>Pentapetalae</taxon>
        <taxon>Dilleniales</taxon>
        <taxon>Dilleniaceae</taxon>
        <taxon>Dillenia</taxon>
    </lineage>
</organism>
<keyword evidence="5" id="KW-1185">Reference proteome</keyword>
<proteinExistence type="predicted"/>
<protein>
    <submittedName>
        <fullName evidence="4">Serine-threonine/tyrosine-protein kinase, catalytic domain</fullName>
    </submittedName>
</protein>
<dbReference type="PROSITE" id="PS50011">
    <property type="entry name" value="PROTEIN_KINASE_DOM"/>
    <property type="match status" value="1"/>
</dbReference>
<evidence type="ECO:0000256" key="1">
    <source>
        <dbReference type="ARBA" id="ARBA00022741"/>
    </source>
</evidence>
<dbReference type="PANTHER" id="PTHR27001:SF931">
    <property type="entry name" value="OS11G0664100 PROTEIN"/>
    <property type="match status" value="1"/>
</dbReference>
<dbReference type="Gene3D" id="1.10.510.10">
    <property type="entry name" value="Transferase(Phosphotransferase) domain 1"/>
    <property type="match status" value="1"/>
</dbReference>
<dbReference type="InterPro" id="IPR001245">
    <property type="entry name" value="Ser-Thr/Tyr_kinase_cat_dom"/>
</dbReference>